<protein>
    <submittedName>
        <fullName evidence="1">Uncharacterized protein</fullName>
    </submittedName>
</protein>
<evidence type="ECO:0000313" key="2">
    <source>
        <dbReference type="Proteomes" id="UP000076727"/>
    </source>
</evidence>
<keyword evidence="2" id="KW-1185">Reference proteome</keyword>
<sequence>MVTCFAAPRVRVRSDRPTMALARPTVTPPSPAQIPHCLTAIPTASLLLPLPIFLAVSSPGCLRTLPVVARMHDAVSRQPQALRCTCIHSPCGSIRAAAFPALFSVLGIILRSQVLTRYATWNPGPNALSWQTVTPPTREYTVWHG</sequence>
<dbReference type="AlphaFoldDB" id="A0A165RLE2"/>
<dbReference type="Proteomes" id="UP000076727">
    <property type="component" value="Unassembled WGS sequence"/>
</dbReference>
<proteinExistence type="predicted"/>
<name>A0A165RLE2_9APHY</name>
<accession>A0A165RLE2</accession>
<gene>
    <name evidence="1" type="ORF">DAEQUDRAFT_151746</name>
</gene>
<dbReference type="EMBL" id="KV429048">
    <property type="protein sequence ID" value="KZT70906.1"/>
    <property type="molecule type" value="Genomic_DNA"/>
</dbReference>
<reference evidence="1 2" key="1">
    <citation type="journal article" date="2016" name="Mol. Biol. Evol.">
        <title>Comparative Genomics of Early-Diverging Mushroom-Forming Fungi Provides Insights into the Origins of Lignocellulose Decay Capabilities.</title>
        <authorList>
            <person name="Nagy L.G."/>
            <person name="Riley R."/>
            <person name="Tritt A."/>
            <person name="Adam C."/>
            <person name="Daum C."/>
            <person name="Floudas D."/>
            <person name="Sun H."/>
            <person name="Yadav J.S."/>
            <person name="Pangilinan J."/>
            <person name="Larsson K.H."/>
            <person name="Matsuura K."/>
            <person name="Barry K."/>
            <person name="Labutti K."/>
            <person name="Kuo R."/>
            <person name="Ohm R.A."/>
            <person name="Bhattacharya S.S."/>
            <person name="Shirouzu T."/>
            <person name="Yoshinaga Y."/>
            <person name="Martin F.M."/>
            <person name="Grigoriev I.V."/>
            <person name="Hibbett D.S."/>
        </authorList>
    </citation>
    <scope>NUCLEOTIDE SEQUENCE [LARGE SCALE GENOMIC DNA]</scope>
    <source>
        <strain evidence="1 2">L-15889</strain>
    </source>
</reference>
<evidence type="ECO:0000313" key="1">
    <source>
        <dbReference type="EMBL" id="KZT70906.1"/>
    </source>
</evidence>
<organism evidence="1 2">
    <name type="scientific">Daedalea quercina L-15889</name>
    <dbReference type="NCBI Taxonomy" id="1314783"/>
    <lineage>
        <taxon>Eukaryota</taxon>
        <taxon>Fungi</taxon>
        <taxon>Dikarya</taxon>
        <taxon>Basidiomycota</taxon>
        <taxon>Agaricomycotina</taxon>
        <taxon>Agaricomycetes</taxon>
        <taxon>Polyporales</taxon>
        <taxon>Fomitopsis</taxon>
    </lineage>
</organism>